<dbReference type="Proteomes" id="UP001064048">
    <property type="component" value="Chromosome 3"/>
</dbReference>
<accession>A0ACC0JTK9</accession>
<comment type="caution">
    <text evidence="1">The sequence shown here is derived from an EMBL/GenBank/DDBJ whole genome shotgun (WGS) entry which is preliminary data.</text>
</comment>
<sequence>MSPLTRSLLALATAALLHSACAAPKIARDSHCTTVTHGTLMGEKNELPTVYTSPGDQDVSLKVPNSCMTSVIGEEVTVCDDDVSPTVLVPELPLISPVVIHRNGNYYAHSAEQYTWAQQLKASVYHHISGNFVQPVESTAAPAPPAAKYSAYYQRQHLQHHIK</sequence>
<protein>
    <submittedName>
        <fullName evidence="1">Uncharacterized protein</fullName>
    </submittedName>
</protein>
<proteinExistence type="predicted"/>
<keyword evidence="2" id="KW-1185">Reference proteome</keyword>
<name>A0ACC0JTK9_CHOFU</name>
<organism evidence="1 2">
    <name type="scientific">Choristoneura fumiferana</name>
    <name type="common">Spruce budworm moth</name>
    <name type="synonym">Archips fumiferana</name>
    <dbReference type="NCBI Taxonomy" id="7141"/>
    <lineage>
        <taxon>Eukaryota</taxon>
        <taxon>Metazoa</taxon>
        <taxon>Ecdysozoa</taxon>
        <taxon>Arthropoda</taxon>
        <taxon>Hexapoda</taxon>
        <taxon>Insecta</taxon>
        <taxon>Pterygota</taxon>
        <taxon>Neoptera</taxon>
        <taxon>Endopterygota</taxon>
        <taxon>Lepidoptera</taxon>
        <taxon>Glossata</taxon>
        <taxon>Ditrysia</taxon>
        <taxon>Tortricoidea</taxon>
        <taxon>Tortricidae</taxon>
        <taxon>Tortricinae</taxon>
        <taxon>Choristoneura</taxon>
    </lineage>
</organism>
<gene>
    <name evidence="1" type="ORF">MSG28_001872</name>
</gene>
<dbReference type="EMBL" id="CM046103">
    <property type="protein sequence ID" value="KAI8427285.1"/>
    <property type="molecule type" value="Genomic_DNA"/>
</dbReference>
<evidence type="ECO:0000313" key="1">
    <source>
        <dbReference type="EMBL" id="KAI8427285.1"/>
    </source>
</evidence>
<evidence type="ECO:0000313" key="2">
    <source>
        <dbReference type="Proteomes" id="UP001064048"/>
    </source>
</evidence>
<reference evidence="1 2" key="1">
    <citation type="journal article" date="2022" name="Genome Biol. Evol.">
        <title>The Spruce Budworm Genome: Reconstructing the Evolutionary History of Antifreeze Proteins.</title>
        <authorList>
            <person name="Beliveau C."/>
            <person name="Gagne P."/>
            <person name="Picq S."/>
            <person name="Vernygora O."/>
            <person name="Keeling C.I."/>
            <person name="Pinkney K."/>
            <person name="Doucet D."/>
            <person name="Wen F."/>
            <person name="Johnston J.S."/>
            <person name="Maaroufi H."/>
            <person name="Boyle B."/>
            <person name="Laroche J."/>
            <person name="Dewar K."/>
            <person name="Juretic N."/>
            <person name="Blackburn G."/>
            <person name="Nisole A."/>
            <person name="Brunet B."/>
            <person name="Brandao M."/>
            <person name="Lumley L."/>
            <person name="Duan J."/>
            <person name="Quan G."/>
            <person name="Lucarotti C.J."/>
            <person name="Roe A.D."/>
            <person name="Sperling F.A.H."/>
            <person name="Levesque R.C."/>
            <person name="Cusson M."/>
        </authorList>
    </citation>
    <scope>NUCLEOTIDE SEQUENCE [LARGE SCALE GENOMIC DNA]</scope>
    <source>
        <strain evidence="1">Glfc:IPQL:Cfum</strain>
    </source>
</reference>